<accession>I7JDA5</accession>
<dbReference type="VEuPathDB" id="PiroplasmaDB:BmR1_04g07440"/>
<reference evidence="1 2" key="1">
    <citation type="journal article" date="2012" name="Nucleic Acids Res.">
        <title>Sequencing of the smallest Apicomplexan genome from the human pathogen Babesia microti.</title>
        <authorList>
            <person name="Cornillot E."/>
            <person name="Hadj-Kaddour K."/>
            <person name="Dassouli A."/>
            <person name="Noel B."/>
            <person name="Ranwez V."/>
            <person name="Vacherie B."/>
            <person name="Augagneur Y."/>
            <person name="Bres V."/>
            <person name="Duclos A."/>
            <person name="Randazzo S."/>
            <person name="Carcy B."/>
            <person name="Debierre-Grockiego F."/>
            <person name="Delbecq S."/>
            <person name="Moubri-Menage K."/>
            <person name="Shams-Eldin H."/>
            <person name="Usmani-Brown S."/>
            <person name="Bringaud F."/>
            <person name="Wincker P."/>
            <person name="Vivares C.P."/>
            <person name="Schwarz R.T."/>
            <person name="Schetters T.P."/>
            <person name="Krause P.J."/>
            <person name="Gorenflot A."/>
            <person name="Berry V."/>
            <person name="Barbe V."/>
            <person name="Ben Mamoun C."/>
        </authorList>
    </citation>
    <scope>NUCLEOTIDE SEQUENCE [LARGE SCALE GENOMIC DNA]</scope>
    <source>
        <strain evidence="1 2">RI</strain>
    </source>
</reference>
<gene>
    <name evidence="1" type="ORF">BmR1_04g07440</name>
</gene>
<dbReference type="AlphaFoldDB" id="I7JDA5"/>
<reference evidence="1 2" key="3">
    <citation type="journal article" date="2016" name="Sci. Rep.">
        <title>Genome-wide diversity and gene expression profiling of Babesia microti isolates identify polymorphic genes that mediate host-pathogen interactions.</title>
        <authorList>
            <person name="Silva J.C."/>
            <person name="Cornillot E."/>
            <person name="McCracken C."/>
            <person name="Usmani-Brown S."/>
            <person name="Dwivedi A."/>
            <person name="Ifeonu O.O."/>
            <person name="Crabtree J."/>
            <person name="Gotia H.T."/>
            <person name="Virji A.Z."/>
            <person name="Reynes C."/>
            <person name="Colinge J."/>
            <person name="Kumar V."/>
            <person name="Lawres L."/>
            <person name="Pazzi J.E."/>
            <person name="Pablo J.V."/>
            <person name="Hung C."/>
            <person name="Brancato J."/>
            <person name="Kumari P."/>
            <person name="Orvis J."/>
            <person name="Tretina K."/>
            <person name="Chibucos M."/>
            <person name="Ott S."/>
            <person name="Sadzewicz L."/>
            <person name="Sengamalay N."/>
            <person name="Shetty A.C."/>
            <person name="Su Q."/>
            <person name="Tallon L."/>
            <person name="Fraser C.M."/>
            <person name="Frutos R."/>
            <person name="Molina D.M."/>
            <person name="Krause P.J."/>
            <person name="Ben Mamoun C."/>
        </authorList>
    </citation>
    <scope>NUCLEOTIDE SEQUENCE [LARGE SCALE GENOMIC DNA]</scope>
    <source>
        <strain evidence="1 2">RI</strain>
    </source>
</reference>
<sequence length="111" mass="12985">MRILCLSNLNIPVQTTDLSIITSDFTPQFKIWRFLMALKKISITTPNKNVDFSLYIYDTLGYNFESESITAYYEVYPNENRKNTTKCSQLDDFITVAQIISNFEFIDMKNI</sequence>
<keyword evidence="2" id="KW-1185">Reference proteome</keyword>
<dbReference type="KEGG" id="bmic:BmR1_04g07440"/>
<evidence type="ECO:0000313" key="2">
    <source>
        <dbReference type="Proteomes" id="UP000002899"/>
    </source>
</evidence>
<reference evidence="1 2" key="2">
    <citation type="journal article" date="2013" name="PLoS ONE">
        <title>Whole genome mapping and re-organization of the nuclear and mitochondrial genomes of Babesia microti isolates.</title>
        <authorList>
            <person name="Cornillot E."/>
            <person name="Dassouli A."/>
            <person name="Garg A."/>
            <person name="Pachikara N."/>
            <person name="Randazzo S."/>
            <person name="Depoix D."/>
            <person name="Carcy B."/>
            <person name="Delbecq S."/>
            <person name="Frutos R."/>
            <person name="Silva J.C."/>
            <person name="Sutton R."/>
            <person name="Krause P.J."/>
            <person name="Mamoun C.B."/>
        </authorList>
    </citation>
    <scope>NUCLEOTIDE SEQUENCE [LARGE SCALE GENOMIC DNA]</scope>
    <source>
        <strain evidence="1 2">RI</strain>
    </source>
</reference>
<dbReference type="EMBL" id="LN871599">
    <property type="protein sequence ID" value="CCF75680.1"/>
    <property type="molecule type" value="Genomic_DNA"/>
</dbReference>
<protein>
    <submittedName>
        <fullName evidence="1">Uncharacterized protein</fullName>
    </submittedName>
</protein>
<dbReference type="GeneID" id="24426132"/>
<dbReference type="Proteomes" id="UP000002899">
    <property type="component" value="Chromosome IV"/>
</dbReference>
<dbReference type="RefSeq" id="XP_012650088.1">
    <property type="nucleotide sequence ID" value="XM_012794634.1"/>
</dbReference>
<name>I7JDA5_BABMR</name>
<proteinExistence type="predicted"/>
<evidence type="ECO:0000313" key="1">
    <source>
        <dbReference type="EMBL" id="CCF75680.1"/>
    </source>
</evidence>
<organism evidence="1 2">
    <name type="scientific">Babesia microti (strain RI)</name>
    <dbReference type="NCBI Taxonomy" id="1133968"/>
    <lineage>
        <taxon>Eukaryota</taxon>
        <taxon>Sar</taxon>
        <taxon>Alveolata</taxon>
        <taxon>Apicomplexa</taxon>
        <taxon>Aconoidasida</taxon>
        <taxon>Piroplasmida</taxon>
        <taxon>Babesiidae</taxon>
        <taxon>Babesia</taxon>
    </lineage>
</organism>